<feature type="domain" description="CUB" evidence="6">
    <location>
        <begin position="106"/>
        <end position="189"/>
    </location>
</feature>
<proteinExistence type="predicted"/>
<dbReference type="InterPro" id="IPR035914">
    <property type="entry name" value="Sperma_CUB_dom_sf"/>
</dbReference>
<feature type="compositionally biased region" description="Polar residues" evidence="3">
    <location>
        <begin position="429"/>
        <end position="480"/>
    </location>
</feature>
<evidence type="ECO:0000256" key="5">
    <source>
        <dbReference type="SAM" id="SignalP"/>
    </source>
</evidence>
<feature type="region of interest" description="Disordered" evidence="3">
    <location>
        <begin position="427"/>
        <end position="502"/>
    </location>
</feature>
<evidence type="ECO:0000313" key="7">
    <source>
        <dbReference type="EMBL" id="CAG5134745.1"/>
    </source>
</evidence>
<evidence type="ECO:0000256" key="1">
    <source>
        <dbReference type="ARBA" id="ARBA00023157"/>
    </source>
</evidence>
<feature type="signal peptide" evidence="5">
    <location>
        <begin position="1"/>
        <end position="19"/>
    </location>
</feature>
<dbReference type="InterPro" id="IPR000859">
    <property type="entry name" value="CUB_dom"/>
</dbReference>
<feature type="compositionally biased region" description="Basic and acidic residues" evidence="3">
    <location>
        <begin position="587"/>
        <end position="600"/>
    </location>
</feature>
<dbReference type="OrthoDB" id="6431754at2759"/>
<evidence type="ECO:0000313" key="8">
    <source>
        <dbReference type="Proteomes" id="UP000678393"/>
    </source>
</evidence>
<dbReference type="SUPFAM" id="SSF49854">
    <property type="entry name" value="Spermadhesin, CUB domain"/>
    <property type="match status" value="1"/>
</dbReference>
<organism evidence="7 8">
    <name type="scientific">Candidula unifasciata</name>
    <dbReference type="NCBI Taxonomy" id="100452"/>
    <lineage>
        <taxon>Eukaryota</taxon>
        <taxon>Metazoa</taxon>
        <taxon>Spiralia</taxon>
        <taxon>Lophotrochozoa</taxon>
        <taxon>Mollusca</taxon>
        <taxon>Gastropoda</taxon>
        <taxon>Heterobranchia</taxon>
        <taxon>Euthyneura</taxon>
        <taxon>Panpulmonata</taxon>
        <taxon>Eupulmonata</taxon>
        <taxon>Stylommatophora</taxon>
        <taxon>Helicina</taxon>
        <taxon>Helicoidea</taxon>
        <taxon>Geomitridae</taxon>
        <taxon>Candidula</taxon>
    </lineage>
</organism>
<accession>A0A8S4A3X7</accession>
<dbReference type="PROSITE" id="PS01180">
    <property type="entry name" value="CUB"/>
    <property type="match status" value="1"/>
</dbReference>
<evidence type="ECO:0000256" key="4">
    <source>
        <dbReference type="SAM" id="Phobius"/>
    </source>
</evidence>
<dbReference type="EMBL" id="CAJHNH020007556">
    <property type="protein sequence ID" value="CAG5134745.1"/>
    <property type="molecule type" value="Genomic_DNA"/>
</dbReference>
<sequence length="622" mass="68726">MVICLVYLITAVMVVLTSSEEPPVMETYRVCRQNGETFACNASVMLITNITNQLKEMDVSSFENLRRDCMGKAVCDPWRVCEKSKLRPLTVHYVCVDKAYIRSSSCNSQPATVTDVFGYIQSPGYPAGSFTDVSCSWTIAVPVDKVVIISLHDFVTTPRNRQNNCEGTLVVTGASCQRGTEEETSLCGKVNLTSLAKCGNTEIRFTPSHRRNEVRYWLSFCVLHKDQISTFSKHAHCPFLSHDVNYGPGSKNLSGTNSQDSNTEVLIIMLSIVGGIAAVLLIILIVICVRCRQIHITGAESVYSDPSPSVQPHYEYVSTSDVEKARPHLADGYFQVADALPFVQRVEPATSPQYVEVEHVADIRKVMHLVTSEKHPRGLKCAEKPDDSDIQNNKDNQRNNSNAKQGSLCTKTSGVLGTHIENRAKTKYENVTSNKDTQSISSCTEKEATSVNTPASSQTVLNTQINGEHGNSSTYETIGNSPPVKTYPQLTKRKHSDSGGLSSSLYEKRYLVNEGCFKQPQEVDDNGKPNSTPVCYDLSTTRPQTRDHTYFVLEKRKQSACLGKSRSTDMRVRSKSLPSSNSAAGQHTRDATKKQKRDAVMDAPPSFGIVRNGIMKFEQNSA</sequence>
<evidence type="ECO:0000259" key="6">
    <source>
        <dbReference type="PROSITE" id="PS01180"/>
    </source>
</evidence>
<feature type="chain" id="PRO_5035844750" description="CUB domain-containing protein" evidence="5">
    <location>
        <begin position="20"/>
        <end position="622"/>
    </location>
</feature>
<evidence type="ECO:0000256" key="2">
    <source>
        <dbReference type="PROSITE-ProRule" id="PRU00059"/>
    </source>
</evidence>
<dbReference type="Pfam" id="PF00431">
    <property type="entry name" value="CUB"/>
    <property type="match status" value="1"/>
</dbReference>
<keyword evidence="5" id="KW-0732">Signal</keyword>
<dbReference type="Proteomes" id="UP000678393">
    <property type="component" value="Unassembled WGS sequence"/>
</dbReference>
<dbReference type="Gene3D" id="2.60.120.290">
    <property type="entry name" value="Spermadhesin, CUB domain"/>
    <property type="match status" value="1"/>
</dbReference>
<protein>
    <recommendedName>
        <fullName evidence="6">CUB domain-containing protein</fullName>
    </recommendedName>
</protein>
<name>A0A8S4A3X7_9EUPU</name>
<keyword evidence="4" id="KW-1133">Transmembrane helix</keyword>
<feature type="region of interest" description="Disordered" evidence="3">
    <location>
        <begin position="562"/>
        <end position="606"/>
    </location>
</feature>
<reference evidence="7" key="1">
    <citation type="submission" date="2021-04" db="EMBL/GenBank/DDBJ databases">
        <authorList>
            <consortium name="Molecular Ecology Group"/>
        </authorList>
    </citation>
    <scope>NUCLEOTIDE SEQUENCE</scope>
</reference>
<feature type="compositionally biased region" description="Basic and acidic residues" evidence="3">
    <location>
        <begin position="374"/>
        <end position="387"/>
    </location>
</feature>
<gene>
    <name evidence="7" type="ORF">CUNI_LOCUS20303</name>
</gene>
<feature type="transmembrane region" description="Helical" evidence="4">
    <location>
        <begin position="265"/>
        <end position="289"/>
    </location>
</feature>
<feature type="region of interest" description="Disordered" evidence="3">
    <location>
        <begin position="519"/>
        <end position="540"/>
    </location>
</feature>
<evidence type="ECO:0000256" key="3">
    <source>
        <dbReference type="SAM" id="MobiDB-lite"/>
    </source>
</evidence>
<comment type="caution">
    <text evidence="2">Lacks conserved residue(s) required for the propagation of feature annotation.</text>
</comment>
<keyword evidence="4" id="KW-0812">Transmembrane</keyword>
<feature type="region of interest" description="Disordered" evidence="3">
    <location>
        <begin position="374"/>
        <end position="410"/>
    </location>
</feature>
<keyword evidence="4" id="KW-0472">Membrane</keyword>
<feature type="compositionally biased region" description="Polar residues" evidence="3">
    <location>
        <begin position="576"/>
        <end position="585"/>
    </location>
</feature>
<keyword evidence="1" id="KW-1015">Disulfide bond</keyword>
<dbReference type="AlphaFoldDB" id="A0A8S4A3X7"/>
<keyword evidence="8" id="KW-1185">Reference proteome</keyword>
<comment type="caution">
    <text evidence="7">The sequence shown here is derived from an EMBL/GenBank/DDBJ whole genome shotgun (WGS) entry which is preliminary data.</text>
</comment>
<feature type="compositionally biased region" description="Polar residues" evidence="3">
    <location>
        <begin position="528"/>
        <end position="540"/>
    </location>
</feature>